<feature type="domain" description="Fumarylacetoacetase-like C-terminal" evidence="2">
    <location>
        <begin position="62"/>
        <end position="254"/>
    </location>
</feature>
<sequence>MKTWVRFQQGDAVKFGTLEGDTISVYNGNMFDNPQPAGESVKLADVKLLTPCSPSKMILLWNNFFALSNKLGVAIPEEPLYLLKPSTSYIANGDIVKKPNSYDGKVVYEGELGIVIGKRCKEVSEAEAPDYIFGYTCSNDVTAGQLIQKDPTFAQWTRAKGFDTFGSFGPGIVSGIDDPNKLVIKTILNGQERQNYPVSDMIFPPFKLVSMISHDMTLEPGDIISCGTSVGVGSMKPGSTVEVVIDGVGHLINKYEA</sequence>
<organism evidence="4 5">
    <name type="scientific">Oxalobacter aliiformigenes</name>
    <dbReference type="NCBI Taxonomy" id="2946593"/>
    <lineage>
        <taxon>Bacteria</taxon>
        <taxon>Pseudomonadati</taxon>
        <taxon>Pseudomonadota</taxon>
        <taxon>Betaproteobacteria</taxon>
        <taxon>Burkholderiales</taxon>
        <taxon>Oxalobacteraceae</taxon>
        <taxon>Oxalobacter</taxon>
    </lineage>
</organism>
<feature type="domain" description="Rv2993c-like N-terminal" evidence="3">
    <location>
        <begin position="4"/>
        <end position="51"/>
    </location>
</feature>
<accession>A0ABY7JLA1</accession>
<dbReference type="Gene3D" id="2.30.30.370">
    <property type="entry name" value="FAH"/>
    <property type="match status" value="1"/>
</dbReference>
<name>A0ABY7JLA1_9BURK</name>
<gene>
    <name evidence="4" type="ORF">NB645_00105</name>
</gene>
<dbReference type="InterPro" id="IPR018833">
    <property type="entry name" value="Rv2993c-like_N"/>
</dbReference>
<dbReference type="GO" id="GO:0016787">
    <property type="term" value="F:hydrolase activity"/>
    <property type="evidence" value="ECO:0007669"/>
    <property type="project" value="UniProtKB-KW"/>
</dbReference>
<dbReference type="InterPro" id="IPR011234">
    <property type="entry name" value="Fumarylacetoacetase-like_C"/>
</dbReference>
<evidence type="ECO:0000256" key="1">
    <source>
        <dbReference type="ARBA" id="ARBA00022723"/>
    </source>
</evidence>
<proteinExistence type="predicted"/>
<dbReference type="Gene3D" id="3.90.850.10">
    <property type="entry name" value="Fumarylacetoacetase-like, C-terminal domain"/>
    <property type="match status" value="1"/>
</dbReference>
<keyword evidence="4" id="KW-0378">Hydrolase</keyword>
<evidence type="ECO:0000313" key="5">
    <source>
        <dbReference type="Proteomes" id="UP001164794"/>
    </source>
</evidence>
<dbReference type="PANTHER" id="PTHR11820">
    <property type="entry name" value="ACYLPYRUVASE"/>
    <property type="match status" value="1"/>
</dbReference>
<keyword evidence="1" id="KW-0479">Metal-binding</keyword>
<evidence type="ECO:0000313" key="4">
    <source>
        <dbReference type="EMBL" id="WAV97205.1"/>
    </source>
</evidence>
<dbReference type="RefSeq" id="WP_269264674.1">
    <property type="nucleotide sequence ID" value="NZ_CP098247.1"/>
</dbReference>
<dbReference type="Pfam" id="PF10370">
    <property type="entry name" value="Rv2993c-like_N"/>
    <property type="match status" value="1"/>
</dbReference>
<keyword evidence="5" id="KW-1185">Reference proteome</keyword>
<reference evidence="4" key="1">
    <citation type="journal article" date="2022" name="Front. Microbiol.">
        <title>New perspectives on an old grouping: The genomic and phenotypic variability of Oxalobacter formigenes and the implications for calcium oxalate stone prevention.</title>
        <authorList>
            <person name="Chmiel J.A."/>
            <person name="Carr C."/>
            <person name="Stuivenberg G.A."/>
            <person name="Venema R."/>
            <person name="Chanyi R.M."/>
            <person name="Al K.F."/>
            <person name="Giguere D."/>
            <person name="Say H."/>
            <person name="Akouris P.P."/>
            <person name="Dominguez Romero S.A."/>
            <person name="Kwong A."/>
            <person name="Tai V."/>
            <person name="Koval S.F."/>
            <person name="Razvi H."/>
            <person name="Bjazevic J."/>
            <person name="Burton J.P."/>
        </authorList>
    </citation>
    <scope>NUCLEOTIDE SEQUENCE</scope>
    <source>
        <strain evidence="4">HOxNP-1</strain>
    </source>
</reference>
<evidence type="ECO:0000259" key="2">
    <source>
        <dbReference type="Pfam" id="PF01557"/>
    </source>
</evidence>
<dbReference type="InterPro" id="IPR036663">
    <property type="entry name" value="Fumarylacetoacetase_C_sf"/>
</dbReference>
<evidence type="ECO:0000259" key="3">
    <source>
        <dbReference type="Pfam" id="PF10370"/>
    </source>
</evidence>
<protein>
    <submittedName>
        <fullName evidence="4">Fumarylacetoacetate hydrolase family protein</fullName>
    </submittedName>
</protein>
<dbReference type="Pfam" id="PF01557">
    <property type="entry name" value="FAA_hydrolase"/>
    <property type="match status" value="1"/>
</dbReference>
<dbReference type="EMBL" id="CP098248">
    <property type="protein sequence ID" value="WAV97205.1"/>
    <property type="molecule type" value="Genomic_DNA"/>
</dbReference>
<dbReference type="PANTHER" id="PTHR11820:SF7">
    <property type="entry name" value="ACYLPYRUVASE FAHD1, MITOCHONDRIAL"/>
    <property type="match status" value="1"/>
</dbReference>
<dbReference type="Proteomes" id="UP001164794">
    <property type="component" value="Chromosome"/>
</dbReference>
<dbReference type="SUPFAM" id="SSF56529">
    <property type="entry name" value="FAH"/>
    <property type="match status" value="1"/>
</dbReference>